<gene>
    <name evidence="1" type="ORF">Catovirus_2_1</name>
</gene>
<evidence type="ECO:0008006" key="2">
    <source>
        <dbReference type="Google" id="ProtNLM"/>
    </source>
</evidence>
<dbReference type="EMBL" id="KY684084">
    <property type="protein sequence ID" value="ARF09052.1"/>
    <property type="molecule type" value="Genomic_DNA"/>
</dbReference>
<name>A0A1V0SBH3_9VIRU</name>
<evidence type="ECO:0000313" key="1">
    <source>
        <dbReference type="EMBL" id="ARF09052.1"/>
    </source>
</evidence>
<sequence length="343" mass="41814">MNIENKIKEIIKKENYCKILNCNLPVYQNFVCKNHEKDFINEIKNISKEINESKIDSILDKYIVNKIEKKDLIEKAIKNTDEAIKFLSDNNIIQYININECYNDFRTIVDDYYKNRMNDQEREFLDQLSKPKKNNLFDKSIILSIFDHIKKCQYIPKKNNLDNSAHKYIYNKLLEELSISDKKNNLELIEYIRHIIKDENLLYKSKKVDINYNFSLYSNFVKLLDKYFIVYYKREKLYEELKYVNSLRFDLFGIMLNKNDQQLYYFVIELDDNTHFNNEKSVYKDILKEIFIWKKCFSMLRIHYLDDMYEQIDLFLNELTINRTPIIKYSRNHPYIERLSMLT</sequence>
<reference evidence="1" key="1">
    <citation type="journal article" date="2017" name="Science">
        <title>Giant viruses with an expanded complement of translation system components.</title>
        <authorList>
            <person name="Schulz F."/>
            <person name="Yutin N."/>
            <person name="Ivanova N.N."/>
            <person name="Ortega D.R."/>
            <person name="Lee T.K."/>
            <person name="Vierheilig J."/>
            <person name="Daims H."/>
            <person name="Horn M."/>
            <person name="Wagner M."/>
            <person name="Jensen G.J."/>
            <person name="Kyrpides N.C."/>
            <person name="Koonin E.V."/>
            <person name="Woyke T."/>
        </authorList>
    </citation>
    <scope>NUCLEOTIDE SEQUENCE</scope>
    <source>
        <strain evidence="1">CTV1</strain>
    </source>
</reference>
<organism evidence="1">
    <name type="scientific">Catovirus CTV1</name>
    <dbReference type="NCBI Taxonomy" id="1977631"/>
    <lineage>
        <taxon>Viruses</taxon>
        <taxon>Varidnaviria</taxon>
        <taxon>Bamfordvirae</taxon>
        <taxon>Nucleocytoviricota</taxon>
        <taxon>Megaviricetes</taxon>
        <taxon>Imitervirales</taxon>
        <taxon>Mimiviridae</taxon>
        <taxon>Klosneuvirinae</taxon>
        <taxon>Catovirus</taxon>
    </lineage>
</organism>
<accession>A0A1V0SBH3</accession>
<protein>
    <recommendedName>
        <fullName evidence="2">DUF2726 domain-containing protein</fullName>
    </recommendedName>
</protein>
<proteinExistence type="predicted"/>